<dbReference type="AlphaFoldDB" id="A0A0M9U2Z5"/>
<dbReference type="OrthoDB" id="9806869at2"/>
<dbReference type="InterPro" id="IPR026350">
    <property type="entry name" value="GxxExxY"/>
</dbReference>
<dbReference type="NCBIfam" id="TIGR04256">
    <property type="entry name" value="GxxExxY"/>
    <property type="match status" value="1"/>
</dbReference>
<reference evidence="1" key="1">
    <citation type="journal article" date="2015" name="Genome Announc.">
        <title>Draft Genome Sequences of Anaerolinea thermolimosa IMO-1, Bellilinea caldifistulae GOMI-1, Leptolinea tardivitalis YMTK-2, Levilinea saccharolytica KIBI-1, Longilinea arvoryzae KOME-1, Previously Described as Members of the Class Anaerolineae (Chloroflexi).</title>
        <authorList>
            <person name="Matsuura N."/>
            <person name="Tourlousse M.D."/>
            <person name="Ohashi A."/>
            <person name="Hugenholtz P."/>
            <person name="Sekiguchi Y."/>
        </authorList>
    </citation>
    <scope>NUCLEOTIDE SEQUENCE</scope>
    <source>
        <strain evidence="1">KIBI-1</strain>
    </source>
</reference>
<dbReference type="EMBL" id="DF967975">
    <property type="protein sequence ID" value="GAP19164.1"/>
    <property type="molecule type" value="Genomic_DNA"/>
</dbReference>
<protein>
    <submittedName>
        <fullName evidence="1">GxxExxY protein</fullName>
    </submittedName>
    <submittedName>
        <fullName evidence="2">NADH:ubiquinone oxidoreductase</fullName>
    </submittedName>
</protein>
<evidence type="ECO:0000313" key="1">
    <source>
        <dbReference type="EMBL" id="GAP19164.1"/>
    </source>
</evidence>
<dbReference type="PATRIC" id="fig|229921.5.peg.339"/>
<dbReference type="Proteomes" id="UP000050501">
    <property type="component" value="Unassembled WGS sequence"/>
</dbReference>
<proteinExistence type="predicted"/>
<keyword evidence="3" id="KW-1185">Reference proteome</keyword>
<dbReference type="RefSeq" id="WP_062419466.1">
    <property type="nucleotide sequence ID" value="NZ_BBXZ01000161.1"/>
</dbReference>
<dbReference type="STRING" id="229921.ADN01_00905"/>
<evidence type="ECO:0000313" key="2">
    <source>
        <dbReference type="EMBL" id="KPL91522.1"/>
    </source>
</evidence>
<evidence type="ECO:0000313" key="3">
    <source>
        <dbReference type="Proteomes" id="UP000050501"/>
    </source>
</evidence>
<dbReference type="Pfam" id="PF13366">
    <property type="entry name" value="PDDEXK_3"/>
    <property type="match status" value="1"/>
</dbReference>
<dbReference type="EMBL" id="LGCM01000003">
    <property type="protein sequence ID" value="KPL91522.1"/>
    <property type="molecule type" value="Genomic_DNA"/>
</dbReference>
<name>A0A0M9U2Z5_9CHLR</name>
<accession>A0A0M9U2Z5</accession>
<reference evidence="2 3" key="2">
    <citation type="submission" date="2015-07" db="EMBL/GenBank/DDBJ databases">
        <title>Genome sequence of Levilinea saccharolytica DSM 16555.</title>
        <authorList>
            <person name="Hemp J."/>
            <person name="Ward L.M."/>
            <person name="Pace L.A."/>
            <person name="Fischer W.W."/>
        </authorList>
    </citation>
    <scope>NUCLEOTIDE SEQUENCE [LARGE SCALE GENOMIC DNA]</scope>
    <source>
        <strain evidence="2 3">KIBI-1</strain>
    </source>
</reference>
<organism evidence="1">
    <name type="scientific">Levilinea saccharolytica</name>
    <dbReference type="NCBI Taxonomy" id="229921"/>
    <lineage>
        <taxon>Bacteria</taxon>
        <taxon>Bacillati</taxon>
        <taxon>Chloroflexota</taxon>
        <taxon>Anaerolineae</taxon>
        <taxon>Anaerolineales</taxon>
        <taxon>Anaerolineaceae</taxon>
        <taxon>Levilinea</taxon>
    </lineage>
</organism>
<keyword evidence="2" id="KW-0830">Ubiquinone</keyword>
<sequence>MAIHRDPQTYAIIGAAMEVHRVLGAGFLEAVYQEALAREFALRGIPFAREVGLVITYKNEPLTCRYRADFVCYDEIIVELKALSALSGIEEAQMINYLKAAGLQRSLLINFGAPSLEYKRMVLNLQPSHETLTESPAQ</sequence>
<gene>
    <name evidence="2" type="ORF">ADN01_00905</name>
    <name evidence="1" type="ORF">LSAC_03063</name>
</gene>